<reference evidence="8" key="3">
    <citation type="submission" date="2025-09" db="UniProtKB">
        <authorList>
            <consortium name="Ensembl"/>
        </authorList>
    </citation>
    <scope>IDENTIFICATION</scope>
</reference>
<feature type="region of interest" description="Disordered" evidence="5">
    <location>
        <begin position="629"/>
        <end position="650"/>
    </location>
</feature>
<evidence type="ECO:0000256" key="2">
    <source>
        <dbReference type="ARBA" id="ARBA00022692"/>
    </source>
</evidence>
<organism evidence="8 9">
    <name type="scientific">Bos mutus grunniens</name>
    <name type="common">Wild yak</name>
    <name type="synonym">Bos grunniens</name>
    <dbReference type="NCBI Taxonomy" id="30521"/>
    <lineage>
        <taxon>Eukaryota</taxon>
        <taxon>Metazoa</taxon>
        <taxon>Chordata</taxon>
        <taxon>Craniata</taxon>
        <taxon>Vertebrata</taxon>
        <taxon>Euteleostomi</taxon>
        <taxon>Mammalia</taxon>
        <taxon>Eutheria</taxon>
        <taxon>Laurasiatheria</taxon>
        <taxon>Artiodactyla</taxon>
        <taxon>Ruminantia</taxon>
        <taxon>Pecora</taxon>
        <taxon>Bovidae</taxon>
        <taxon>Bovinae</taxon>
        <taxon>Bos</taxon>
    </lineage>
</organism>
<dbReference type="PROSITE" id="PS00216">
    <property type="entry name" value="SUGAR_TRANSPORT_1"/>
    <property type="match status" value="1"/>
</dbReference>
<dbReference type="PANTHER" id="PTHR24064">
    <property type="entry name" value="SOLUTE CARRIER FAMILY 22 MEMBER"/>
    <property type="match status" value="1"/>
</dbReference>
<comment type="subcellular location">
    <subcellularLocation>
        <location evidence="1">Endomembrane system</location>
        <topology evidence="1">Multi-pass membrane protein</topology>
    </subcellularLocation>
</comment>
<feature type="transmembrane region" description="Helical" evidence="6">
    <location>
        <begin position="252"/>
        <end position="273"/>
    </location>
</feature>
<evidence type="ECO:0000256" key="1">
    <source>
        <dbReference type="ARBA" id="ARBA00004127"/>
    </source>
</evidence>
<dbReference type="PROSITE" id="PS50850">
    <property type="entry name" value="MFS"/>
    <property type="match status" value="1"/>
</dbReference>
<feature type="domain" description="Major facilitator superfamily (MFS) profile" evidence="7">
    <location>
        <begin position="160"/>
        <end position="623"/>
    </location>
</feature>
<feature type="transmembrane region" description="Helical" evidence="6">
    <location>
        <begin position="227"/>
        <end position="247"/>
    </location>
</feature>
<dbReference type="GO" id="GO:0012505">
    <property type="term" value="C:endomembrane system"/>
    <property type="evidence" value="ECO:0007669"/>
    <property type="project" value="UniProtKB-SubCell"/>
</dbReference>
<proteinExistence type="predicted"/>
<dbReference type="Gene3D" id="1.20.1250.20">
    <property type="entry name" value="MFS general substrate transporter like domains"/>
    <property type="match status" value="1"/>
</dbReference>
<dbReference type="CDD" id="cd17444">
    <property type="entry name" value="MFS_SLC22A23"/>
    <property type="match status" value="1"/>
</dbReference>
<dbReference type="AlphaFoldDB" id="A0A8B9X440"/>
<evidence type="ECO:0000256" key="4">
    <source>
        <dbReference type="ARBA" id="ARBA00023136"/>
    </source>
</evidence>
<evidence type="ECO:0000313" key="9">
    <source>
        <dbReference type="Proteomes" id="UP000694520"/>
    </source>
</evidence>
<evidence type="ECO:0000313" key="8">
    <source>
        <dbReference type="Ensembl" id="ENSBGRP00000013739.1"/>
    </source>
</evidence>
<feature type="transmembrane region" description="Helical" evidence="6">
    <location>
        <begin position="309"/>
        <end position="331"/>
    </location>
</feature>
<dbReference type="GO" id="GO:0022857">
    <property type="term" value="F:transmembrane transporter activity"/>
    <property type="evidence" value="ECO:0007669"/>
    <property type="project" value="InterPro"/>
</dbReference>
<feature type="compositionally biased region" description="Gly residues" evidence="5">
    <location>
        <begin position="40"/>
        <end position="49"/>
    </location>
</feature>
<dbReference type="GO" id="GO:0016020">
    <property type="term" value="C:membrane"/>
    <property type="evidence" value="ECO:0007669"/>
    <property type="project" value="InterPro"/>
</dbReference>
<feature type="transmembrane region" description="Helical" evidence="6">
    <location>
        <begin position="598"/>
        <end position="619"/>
    </location>
</feature>
<feature type="transmembrane region" description="Helical" evidence="6">
    <location>
        <begin position="539"/>
        <end position="561"/>
    </location>
</feature>
<sequence length="687" mass="73302">MAIDRRREAAGGGPGRLPPAAEENGALPPGDAAASAPLGGRAGPGGGGDIQPLPAPHAAGGPHPSLLLLDYDGSVLPFLGGLGGGYQKTLVLLTWIPALFIGFSQFSDSFLLDQPNFWCRGAGKGAESAGVTATGRWGGGDLANGTSPPTTLFPTAAWGTAGPLGNGSGADGGEAPPLPSPPDKGDNASNCDCHAWDYGIRTGLVQNVVSKWDLVCDNAWKVHVAKFSLLVGLIFGYLITGCIADWFGRRPVLLFSIIFILIFGLTVALSVNVTMFSTLRFFEGFCLAGVTLTLYALRIELCPPGKRFMITMVASLVATAGQLLMPGLAALCRDWQVLQAFIICPFLLTLLYWSIFPESLRWLMATHQFESAKKLILHFTQKNRMNPESDIKGVMPELEKELSRRPRKVCIVKVVGTRNLWKNIVVLCVNSLTGFGIHHCFARSMMGHEVKVPLLEDFYADYYAAAGIALASCLAMCLAVRVLGRRGGLLLFMILTALASLLQLGLLNLIGKYSQHPDSELQLKLAVGMSDKVKDKFSITFSIVGMFASHAVGSLSVFFCAEITPTVIRCGGLGLVLASAGFGMLTAPIIELHNQKGYFLHHVIFACCTLICIICLLLLPESRGQSLPESIPDGEHYTRQPLLPPRRGEQPLLPTHAELKDYSGLHDAAAAGDGLPDGATANGGRPM</sequence>
<feature type="transmembrane region" description="Helical" evidence="6">
    <location>
        <begin position="279"/>
        <end position="297"/>
    </location>
</feature>
<dbReference type="Pfam" id="PF00083">
    <property type="entry name" value="Sugar_tr"/>
    <property type="match status" value="1"/>
</dbReference>
<feature type="region of interest" description="Disordered" evidence="5">
    <location>
        <begin position="1"/>
        <end position="59"/>
    </location>
</feature>
<dbReference type="Ensembl" id="ENSBGRT00000015848.1">
    <property type="protein sequence ID" value="ENSBGRP00000013739.1"/>
    <property type="gene ID" value="ENSBGRG00000008663.1"/>
</dbReference>
<dbReference type="InterPro" id="IPR005829">
    <property type="entry name" value="Sugar_transporter_CS"/>
</dbReference>
<evidence type="ECO:0000256" key="3">
    <source>
        <dbReference type="ARBA" id="ARBA00022989"/>
    </source>
</evidence>
<reference evidence="8" key="2">
    <citation type="submission" date="2025-08" db="UniProtKB">
        <authorList>
            <consortium name="Ensembl"/>
        </authorList>
    </citation>
    <scope>IDENTIFICATION</scope>
</reference>
<protein>
    <submittedName>
        <fullName evidence="8">Solute carrier family 22 member 23</fullName>
    </submittedName>
</protein>
<dbReference type="Proteomes" id="UP000694520">
    <property type="component" value="Chromosome 24"/>
</dbReference>
<feature type="transmembrane region" description="Helical" evidence="6">
    <location>
        <begin position="490"/>
        <end position="511"/>
    </location>
</feature>
<dbReference type="InterPro" id="IPR036259">
    <property type="entry name" value="MFS_trans_sf"/>
</dbReference>
<dbReference type="GeneTree" id="ENSGT00940000157354"/>
<keyword evidence="2 6" id="KW-0812">Transmembrane</keyword>
<gene>
    <name evidence="8" type="primary">SLC22A23</name>
</gene>
<keyword evidence="3 6" id="KW-1133">Transmembrane helix</keyword>
<accession>A0A8B9X440</accession>
<evidence type="ECO:0000259" key="7">
    <source>
        <dbReference type="PROSITE" id="PS50850"/>
    </source>
</evidence>
<feature type="transmembrane region" description="Helical" evidence="6">
    <location>
        <begin position="337"/>
        <end position="356"/>
    </location>
</feature>
<reference evidence="8" key="1">
    <citation type="submission" date="2019-05" db="EMBL/GenBank/DDBJ databases">
        <authorList>
            <person name="Zhang S."/>
            <person name="Liu J."/>
        </authorList>
    </citation>
    <scope>NUCLEOTIDE SEQUENCE [LARGE SCALE GENOMIC DNA]</scope>
</reference>
<dbReference type="SUPFAM" id="SSF103473">
    <property type="entry name" value="MFS general substrate transporter"/>
    <property type="match status" value="1"/>
</dbReference>
<keyword evidence="4 6" id="KW-0472">Membrane</keyword>
<feature type="transmembrane region" description="Helical" evidence="6">
    <location>
        <begin position="462"/>
        <end position="483"/>
    </location>
</feature>
<dbReference type="InterPro" id="IPR005828">
    <property type="entry name" value="MFS_sugar_transport-like"/>
</dbReference>
<feature type="region of interest" description="Disordered" evidence="5">
    <location>
        <begin position="164"/>
        <end position="186"/>
    </location>
</feature>
<name>A0A8B9X440_BOSMU</name>
<dbReference type="InterPro" id="IPR020846">
    <property type="entry name" value="MFS_dom"/>
</dbReference>
<evidence type="ECO:0000256" key="5">
    <source>
        <dbReference type="SAM" id="MobiDB-lite"/>
    </source>
</evidence>
<keyword evidence="9" id="KW-1185">Reference proteome</keyword>
<evidence type="ECO:0000256" key="6">
    <source>
        <dbReference type="SAM" id="Phobius"/>
    </source>
</evidence>
<feature type="transmembrane region" description="Helical" evidence="6">
    <location>
        <begin position="573"/>
        <end position="592"/>
    </location>
</feature>